<dbReference type="PANTHER" id="PTHR24138">
    <property type="entry name" value="INTRACELLLAR PHOSPHOLIPASE A FAMILY"/>
    <property type="match status" value="1"/>
</dbReference>
<dbReference type="InterPro" id="IPR002641">
    <property type="entry name" value="PNPLA_dom"/>
</dbReference>
<gene>
    <name evidence="4" type="ORF">NT02SARS_1251</name>
</gene>
<evidence type="ECO:0000259" key="3">
    <source>
        <dbReference type="PROSITE" id="PS51635"/>
    </source>
</evidence>
<evidence type="ECO:0000313" key="5">
    <source>
        <dbReference type="Proteomes" id="UP000010116"/>
    </source>
</evidence>
<feature type="short sequence motif" description="DGA/G" evidence="2">
    <location>
        <begin position="174"/>
        <end position="176"/>
    </location>
</feature>
<dbReference type="EMBL" id="JH611193">
    <property type="protein sequence ID" value="EJP72355.1"/>
    <property type="molecule type" value="Genomic_DNA"/>
</dbReference>
<proteinExistence type="predicted"/>
<dbReference type="GO" id="GO:0016042">
    <property type="term" value="P:lipid catabolic process"/>
    <property type="evidence" value="ECO:0007669"/>
    <property type="project" value="UniProtKB-UniRule"/>
</dbReference>
<dbReference type="InterPro" id="IPR016035">
    <property type="entry name" value="Acyl_Trfase/lysoPLipase"/>
</dbReference>
<keyword evidence="2" id="KW-0378">Hydrolase</keyword>
<dbReference type="SUPFAM" id="SSF52151">
    <property type="entry name" value="FabD/lysophospholipase-like"/>
    <property type="match status" value="1"/>
</dbReference>
<dbReference type="AlphaFoldDB" id="J4WVA1"/>
<dbReference type="PROSITE" id="PS51635">
    <property type="entry name" value="PNPLA"/>
    <property type="match status" value="1"/>
</dbReference>
<dbReference type="PANTHER" id="PTHR24138:SF12">
    <property type="entry name" value="PATATIN FAMILY PROTEIN"/>
    <property type="match status" value="1"/>
</dbReference>
<dbReference type="InterPro" id="IPR047156">
    <property type="entry name" value="Teg/CotR/CapV-like"/>
</dbReference>
<dbReference type="HOGENOM" id="CLU_000288_144_9_6"/>
<dbReference type="CDD" id="cd07199">
    <property type="entry name" value="Pat17_PNPLA8_PNPLA9_like"/>
    <property type="match status" value="1"/>
</dbReference>
<feature type="short sequence motif" description="GXSXG" evidence="2">
    <location>
        <begin position="45"/>
        <end position="49"/>
    </location>
</feature>
<sequence length="298" mass="33703">MSNKIIKVLSFDGGGVRALAGLIFLSNFEKQTGKKIFDEFDFFAGVSAGSMNAFGFACRGFSAVETENLWSEYFLKKIKTPENFWDKYSPIQTRPKYTNKGRVEVLEKIFPDMSLGDSLKPVLTLSYDVESRRPVILSSYDTPDFSLVDACSASSAAPIYFPTYQSKDNRWFIDGGVVTNNPTLVSLTEAQKYYKNNEIRVLSIGAGINTRKIPGKKSSQWGGLGWLRHDIMGIMLETQIEHKIAKDLLNDKYLRINSPLGNVNRRLDDDSEVNISRIKDLGAKWWHEFGSNFIEFLD</sequence>
<dbReference type="Pfam" id="PF01734">
    <property type="entry name" value="Patatin"/>
    <property type="match status" value="1"/>
</dbReference>
<reference evidence="4 5" key="1">
    <citation type="journal article" date="2012" name="ISME J.">
        <title>Genomic insights to SAR86, an abundant and uncultivated marine bacterial lineage.</title>
        <authorList>
            <person name="Dupont C.L."/>
            <person name="Rusch D.B."/>
            <person name="Yooseph S."/>
            <person name="Lombardo M.J."/>
            <person name="Richter R.A."/>
            <person name="Valas R."/>
            <person name="Novotny M."/>
            <person name="Yee-Greenbaum J."/>
            <person name="Selengut J.D."/>
            <person name="Haft D.H."/>
            <person name="Halpern A.L."/>
            <person name="Lasken R.S."/>
            <person name="Nealson K."/>
            <person name="Friedman R."/>
            <person name="Venter J.C."/>
        </authorList>
    </citation>
    <scope>NUCLEOTIDE SEQUENCE [LARGE SCALE GENOMIC DNA]</scope>
</reference>
<protein>
    <submittedName>
        <fullName evidence="4">Phospholipase, patatin family</fullName>
    </submittedName>
</protein>
<organism evidence="4 5">
    <name type="scientific">SAR86 cluster bacterium SAR86B</name>
    <dbReference type="NCBI Taxonomy" id="1123867"/>
    <lineage>
        <taxon>Bacteria</taxon>
        <taxon>Pseudomonadati</taxon>
        <taxon>Pseudomonadota</taxon>
        <taxon>Gammaproteobacteria</taxon>
        <taxon>SAR86 cluster</taxon>
    </lineage>
</organism>
<keyword evidence="2" id="KW-0442">Lipid degradation</keyword>
<keyword evidence="1 2" id="KW-0443">Lipid metabolism</keyword>
<feature type="active site" description="Proton acceptor" evidence="2">
    <location>
        <position position="174"/>
    </location>
</feature>
<dbReference type="Proteomes" id="UP000010116">
    <property type="component" value="Unassembled WGS sequence"/>
</dbReference>
<feature type="active site" description="Nucleophile" evidence="2">
    <location>
        <position position="47"/>
    </location>
</feature>
<name>J4WVA1_9GAMM</name>
<dbReference type="GO" id="GO:0016787">
    <property type="term" value="F:hydrolase activity"/>
    <property type="evidence" value="ECO:0007669"/>
    <property type="project" value="UniProtKB-UniRule"/>
</dbReference>
<comment type="caution">
    <text evidence="2">Lacks conserved residue(s) required for the propagation of feature annotation.</text>
</comment>
<evidence type="ECO:0000256" key="1">
    <source>
        <dbReference type="ARBA" id="ARBA00023098"/>
    </source>
</evidence>
<feature type="domain" description="PNPLA" evidence="3">
    <location>
        <begin position="9"/>
        <end position="187"/>
    </location>
</feature>
<dbReference type="Gene3D" id="3.40.1090.10">
    <property type="entry name" value="Cytosolic phospholipase A2 catalytic domain"/>
    <property type="match status" value="1"/>
</dbReference>
<accession>J4WVA1</accession>
<evidence type="ECO:0000313" key="4">
    <source>
        <dbReference type="EMBL" id="EJP72355.1"/>
    </source>
</evidence>
<evidence type="ECO:0000256" key="2">
    <source>
        <dbReference type="PROSITE-ProRule" id="PRU01161"/>
    </source>
</evidence>